<name>A0A2T9YZR8_9FUNG</name>
<proteinExistence type="predicted"/>
<dbReference type="EMBL" id="MBFR01000006">
    <property type="protein sequence ID" value="PVU97845.1"/>
    <property type="molecule type" value="Genomic_DNA"/>
</dbReference>
<dbReference type="AlphaFoldDB" id="A0A2T9YZR8"/>
<dbReference type="STRING" id="133385.A0A2T9YZR8"/>
<dbReference type="InterPro" id="IPR036691">
    <property type="entry name" value="Endo/exonu/phosph_ase_sf"/>
</dbReference>
<evidence type="ECO:0008006" key="3">
    <source>
        <dbReference type="Google" id="ProtNLM"/>
    </source>
</evidence>
<protein>
    <recommendedName>
        <fullName evidence="3">Endonuclease/exonuclease/phosphatase domain-containing protein</fullName>
    </recommendedName>
</protein>
<comment type="caution">
    <text evidence="1">The sequence shown here is derived from an EMBL/GenBank/DDBJ whole genome shotgun (WGS) entry which is preliminary data.</text>
</comment>
<accession>A0A2T9YZR8</accession>
<dbReference type="Gene3D" id="3.60.10.10">
    <property type="entry name" value="Endonuclease/exonuclease/phosphatase"/>
    <property type="match status" value="1"/>
</dbReference>
<keyword evidence="2" id="KW-1185">Reference proteome</keyword>
<sequence length="473" mass="53145">MAQKSLNQFSNFQIFFERLADGWAGDRTQDGTDIMGKNTIFTKIQLVVQQYDNPYELNRAQAQSTEAIMIKVNCDQTKIISNGLDLAGNKLTKESNRVKYSEKTLKASEINFGTDYSCPSSPTVVKIMDSNDDTVDGSKVRGFINYNLIDEEKSELTCGGNDLLVEIKENIGLNISEFQSNPHWISCKITADLIGNTRLNIVLINVHIPSSGIRKKKALESLENHINKIKQLKNQPKILIVGDFNMDIVKSSPQITKLNANLTLESVLNSLGSRKNGVEIGRMIDHIFYSGFYSRPNICKAFLALAQLDSSIGELCTETEMTVMDIMSNFKKDPLIENKKTQRFIEKKSQYFISNKSKKLWSWIKSRIGRGFTLISNGPVLDTGGTLIVEQNQKSLIWTKQFKCLAEDASGNKYIKIAFKSTPNIKVAAIDDIPSEVWKLSKNEQAQEKLKRWATSIVLPAPKKGDLTDSNNY</sequence>
<dbReference type="Proteomes" id="UP000245383">
    <property type="component" value="Unassembled WGS sequence"/>
</dbReference>
<gene>
    <name evidence="1" type="ORF">BB561_000284</name>
</gene>
<organism evidence="1 2">
    <name type="scientific">Smittium simulii</name>
    <dbReference type="NCBI Taxonomy" id="133385"/>
    <lineage>
        <taxon>Eukaryota</taxon>
        <taxon>Fungi</taxon>
        <taxon>Fungi incertae sedis</taxon>
        <taxon>Zoopagomycota</taxon>
        <taxon>Kickxellomycotina</taxon>
        <taxon>Harpellomycetes</taxon>
        <taxon>Harpellales</taxon>
        <taxon>Legeriomycetaceae</taxon>
        <taxon>Smittium</taxon>
    </lineage>
</organism>
<evidence type="ECO:0000313" key="2">
    <source>
        <dbReference type="Proteomes" id="UP000245383"/>
    </source>
</evidence>
<dbReference type="SUPFAM" id="SSF56219">
    <property type="entry name" value="DNase I-like"/>
    <property type="match status" value="1"/>
</dbReference>
<evidence type="ECO:0000313" key="1">
    <source>
        <dbReference type="EMBL" id="PVU97845.1"/>
    </source>
</evidence>
<reference evidence="1 2" key="1">
    <citation type="journal article" date="2018" name="MBio">
        <title>Comparative Genomics Reveals the Core Gene Toolbox for the Fungus-Insect Symbiosis.</title>
        <authorList>
            <person name="Wang Y."/>
            <person name="Stata M."/>
            <person name="Wang W."/>
            <person name="Stajich J.E."/>
            <person name="White M.M."/>
            <person name="Moncalvo J.M."/>
        </authorList>
    </citation>
    <scope>NUCLEOTIDE SEQUENCE [LARGE SCALE GENOMIC DNA]</scope>
    <source>
        <strain evidence="1 2">SWE-8-4</strain>
    </source>
</reference>